<dbReference type="PROSITE" id="PS51257">
    <property type="entry name" value="PROKAR_LIPOPROTEIN"/>
    <property type="match status" value="1"/>
</dbReference>
<sequence>MRKAILLLTIVIIFMFSTGCTSDFKLNDVVVKDLSDKITQAVIEKSDSNIQSERHDTKTIDSKNLTELIIKSEVGDIEIITHESNEITIDTNIQAKSSSKEKADELVKSFEYSIETKGKKLSIDTTGYNKKIISDQIIVDLVIEIPSNIEKFEISSNVGDISIENINGEINITSNVGDTIVKNSNASYDINTDVGDVNIQNSSLSDSSAFYSNVGDIIINTNDISEAKNLSVETNVGDIKISLPKSSNYEADIQEFLKDAKVESMGTGKTKIKLITHVGDIDFE</sequence>
<gene>
    <name evidence="2" type="ORF">J2Z76_002321</name>
</gene>
<dbReference type="Proteomes" id="UP001519342">
    <property type="component" value="Unassembled WGS sequence"/>
</dbReference>
<reference evidence="2 3" key="1">
    <citation type="submission" date="2021-03" db="EMBL/GenBank/DDBJ databases">
        <title>Genomic Encyclopedia of Type Strains, Phase IV (KMG-IV): sequencing the most valuable type-strain genomes for metagenomic binning, comparative biology and taxonomic classification.</title>
        <authorList>
            <person name="Goeker M."/>
        </authorList>
    </citation>
    <scope>NUCLEOTIDE SEQUENCE [LARGE SCALE GENOMIC DNA]</scope>
    <source>
        <strain evidence="2 3">DSM 24004</strain>
    </source>
</reference>
<feature type="domain" description="DUF4097" evidence="1">
    <location>
        <begin position="67"/>
        <end position="247"/>
    </location>
</feature>
<accession>A0ABS4GFJ4</accession>
<dbReference type="Pfam" id="PF13349">
    <property type="entry name" value="DUF4097"/>
    <property type="match status" value="1"/>
</dbReference>
<dbReference type="InterPro" id="IPR025164">
    <property type="entry name" value="Toastrack_DUF4097"/>
</dbReference>
<dbReference type="RefSeq" id="WP_209512185.1">
    <property type="nucleotide sequence ID" value="NZ_JAGGKS010000006.1"/>
</dbReference>
<keyword evidence="3" id="KW-1185">Reference proteome</keyword>
<proteinExistence type="predicted"/>
<organism evidence="2 3">
    <name type="scientific">Sedimentibacter acidaminivorans</name>
    <dbReference type="NCBI Taxonomy" id="913099"/>
    <lineage>
        <taxon>Bacteria</taxon>
        <taxon>Bacillati</taxon>
        <taxon>Bacillota</taxon>
        <taxon>Tissierellia</taxon>
        <taxon>Sedimentibacter</taxon>
    </lineage>
</organism>
<evidence type="ECO:0000313" key="2">
    <source>
        <dbReference type="EMBL" id="MBP1926456.1"/>
    </source>
</evidence>
<comment type="caution">
    <text evidence="2">The sequence shown here is derived from an EMBL/GenBank/DDBJ whole genome shotgun (WGS) entry which is preliminary data.</text>
</comment>
<dbReference type="EMBL" id="JAGGKS010000006">
    <property type="protein sequence ID" value="MBP1926456.1"/>
    <property type="molecule type" value="Genomic_DNA"/>
</dbReference>
<evidence type="ECO:0000259" key="1">
    <source>
        <dbReference type="Pfam" id="PF13349"/>
    </source>
</evidence>
<name>A0ABS4GFJ4_9FIRM</name>
<protein>
    <recommendedName>
        <fullName evidence="1">DUF4097 domain-containing protein</fullName>
    </recommendedName>
</protein>
<evidence type="ECO:0000313" key="3">
    <source>
        <dbReference type="Proteomes" id="UP001519342"/>
    </source>
</evidence>